<dbReference type="RefSeq" id="WP_129351340.1">
    <property type="nucleotide sequence ID" value="NZ_CP026538.1"/>
</dbReference>
<gene>
    <name evidence="3" type="ORF">C3Y92_07600</name>
</gene>
<name>A0A4P6I076_9BACT</name>
<proteinExistence type="predicted"/>
<accession>A0A4P6I076</accession>
<evidence type="ECO:0000313" key="3">
    <source>
        <dbReference type="EMBL" id="QAZ67099.1"/>
    </source>
</evidence>
<dbReference type="AlphaFoldDB" id="A0A4P6I076"/>
<dbReference type="EMBL" id="CP026538">
    <property type="protein sequence ID" value="QAZ67099.1"/>
    <property type="molecule type" value="Genomic_DNA"/>
</dbReference>
<feature type="compositionally biased region" description="Basic and acidic residues" evidence="1">
    <location>
        <begin position="28"/>
        <end position="48"/>
    </location>
</feature>
<evidence type="ECO:0000313" key="4">
    <source>
        <dbReference type="Proteomes" id="UP000293296"/>
    </source>
</evidence>
<evidence type="ECO:0000256" key="2">
    <source>
        <dbReference type="SAM" id="Phobius"/>
    </source>
</evidence>
<feature type="compositionally biased region" description="Acidic residues" evidence="1">
    <location>
        <begin position="49"/>
        <end position="58"/>
    </location>
</feature>
<organism evidence="3 4">
    <name type="scientific">Solidesulfovibrio carbinolicus</name>
    <dbReference type="NCBI Taxonomy" id="296842"/>
    <lineage>
        <taxon>Bacteria</taxon>
        <taxon>Pseudomonadati</taxon>
        <taxon>Thermodesulfobacteriota</taxon>
        <taxon>Desulfovibrionia</taxon>
        <taxon>Desulfovibrionales</taxon>
        <taxon>Desulfovibrionaceae</taxon>
        <taxon>Solidesulfovibrio</taxon>
    </lineage>
</organism>
<keyword evidence="2" id="KW-0472">Membrane</keyword>
<keyword evidence="2" id="KW-0812">Transmembrane</keyword>
<feature type="transmembrane region" description="Helical" evidence="2">
    <location>
        <begin position="6"/>
        <end position="22"/>
    </location>
</feature>
<reference evidence="3 4" key="1">
    <citation type="submission" date="2018-02" db="EMBL/GenBank/DDBJ databases">
        <title>Genome sequence of Desulfovibrio carbinolicus DSM 3852.</title>
        <authorList>
            <person name="Wilbanks E."/>
            <person name="Skennerton C.T."/>
            <person name="Orphan V.J."/>
        </authorList>
    </citation>
    <scope>NUCLEOTIDE SEQUENCE [LARGE SCALE GENOMIC DNA]</scope>
    <source>
        <strain evidence="3 4">DSM 3852</strain>
    </source>
</reference>
<keyword evidence="2" id="KW-1133">Transmembrane helix</keyword>
<keyword evidence="4" id="KW-1185">Reference proteome</keyword>
<dbReference type="Proteomes" id="UP000293296">
    <property type="component" value="Chromosome"/>
</dbReference>
<sequence>MSNGVFLLVLIGLGFAFLIYFHQRSRNYQERHPGEDNPVDKWLTGKDKEDEDDSDAKR</sequence>
<protein>
    <submittedName>
        <fullName evidence="3">Nucleoside transporter</fullName>
    </submittedName>
</protein>
<feature type="region of interest" description="Disordered" evidence="1">
    <location>
        <begin position="28"/>
        <end position="58"/>
    </location>
</feature>
<evidence type="ECO:0000256" key="1">
    <source>
        <dbReference type="SAM" id="MobiDB-lite"/>
    </source>
</evidence>
<dbReference type="KEGG" id="dcb:C3Y92_07600"/>